<name>A0A1Y4DE31_9BACT</name>
<keyword evidence="2" id="KW-1185">Reference proteome</keyword>
<evidence type="ECO:0000313" key="2">
    <source>
        <dbReference type="Proteomes" id="UP000196368"/>
    </source>
</evidence>
<dbReference type="EMBL" id="NFJD01000001">
    <property type="protein sequence ID" value="OUO57357.1"/>
    <property type="molecule type" value="Genomic_DNA"/>
</dbReference>
<proteinExistence type="predicted"/>
<gene>
    <name evidence="1" type="ORF">B5F75_00870</name>
</gene>
<organism evidence="1 2">
    <name type="scientific">Candidatus Avelusimicrobium gallicola</name>
    <dbReference type="NCBI Taxonomy" id="2562704"/>
    <lineage>
        <taxon>Bacteria</taxon>
        <taxon>Pseudomonadati</taxon>
        <taxon>Elusimicrobiota</taxon>
        <taxon>Elusimicrobia</taxon>
        <taxon>Elusimicrobiales</taxon>
        <taxon>Elusimicrobiaceae</taxon>
        <taxon>Candidatus Avelusimicrobium</taxon>
    </lineage>
</organism>
<comment type="caution">
    <text evidence="1">The sequence shown here is derived from an EMBL/GenBank/DDBJ whole genome shotgun (WGS) entry which is preliminary data.</text>
</comment>
<protein>
    <submittedName>
        <fullName evidence="1">Uncharacterized protein</fullName>
    </submittedName>
</protein>
<dbReference type="RefSeq" id="WP_087286510.1">
    <property type="nucleotide sequence ID" value="NZ_NFJD01000001.1"/>
</dbReference>
<reference evidence="2" key="1">
    <citation type="submission" date="2017-04" db="EMBL/GenBank/DDBJ databases">
        <title>Function of individual gut microbiota members based on whole genome sequencing of pure cultures obtained from chicken caecum.</title>
        <authorList>
            <person name="Medvecky M."/>
            <person name="Cejkova D."/>
            <person name="Polansky O."/>
            <person name="Karasova D."/>
            <person name="Kubasova T."/>
            <person name="Cizek A."/>
            <person name="Rychlik I."/>
        </authorList>
    </citation>
    <scope>NUCLEOTIDE SEQUENCE [LARGE SCALE GENOMIC DNA]</scope>
    <source>
        <strain evidence="2">An273</strain>
    </source>
</reference>
<sequence>MFNPLNAFALPDGPEAKQAFLVGGSCDEYRNNFTDEFNAWNNFLSSKKWQVHGFIDEAKKTEVADVKPFFWKDFLVALQQVRNEPVKQVLIVISTHGSNKKEIHGICDQSGHYHDIRDLNPILQQLQEHSVQTAVIDASCYSGFSVSAIGDNASCVMSMAGKNIGSGSISELVAKGLLTMPTLAQKASVEDVWFSVLNQSVKRLAHVPLITGMPDIVHWVPAPGALAQHFFSNRRAFPSESTVSRWEQMSVSAEELESGRQFFAKNTALFERLFSPQALAGISAYLQDGHFVAISSPAASVFYLQTHPKRKDRPCANFYF</sequence>
<accession>A0A1Y4DE31</accession>
<evidence type="ECO:0000313" key="1">
    <source>
        <dbReference type="EMBL" id="OUO57357.1"/>
    </source>
</evidence>
<dbReference type="Proteomes" id="UP000196368">
    <property type="component" value="Unassembled WGS sequence"/>
</dbReference>
<dbReference type="AlphaFoldDB" id="A0A1Y4DE31"/>